<sequence length="73" mass="7732">MSRFGCVVCGEPVEPGQDTCSEDCELVQDAALCPECSHAVEPFSWHTGAPLRREAHAAGCSRMGDDLALGAPR</sequence>
<reference evidence="2" key="1">
    <citation type="journal article" date="2020" name="Appl. Environ. Microbiol.">
        <title>Diazotrophic Anaeromyxobacter Isolates from Soils.</title>
        <authorList>
            <person name="Masuda Y."/>
            <person name="Yamanaka H."/>
            <person name="Xu Z.X."/>
            <person name="Shiratori Y."/>
            <person name="Aono T."/>
            <person name="Amachi S."/>
            <person name="Senoo K."/>
            <person name="Itoh H."/>
        </authorList>
    </citation>
    <scope>NUCLEOTIDE SEQUENCE [LARGE SCALE GENOMIC DNA]</scope>
    <source>
        <strain evidence="2">R267</strain>
    </source>
</reference>
<gene>
    <name evidence="1" type="ORF">AMYX_33020</name>
</gene>
<dbReference type="Proteomes" id="UP000503640">
    <property type="component" value="Unassembled WGS sequence"/>
</dbReference>
<dbReference type="RefSeq" id="WP_176067234.1">
    <property type="nucleotide sequence ID" value="NZ_BJTG01000008.1"/>
</dbReference>
<evidence type="ECO:0000313" key="1">
    <source>
        <dbReference type="EMBL" id="GEJ58561.1"/>
    </source>
</evidence>
<name>A0A7I9VQC4_9BACT</name>
<comment type="caution">
    <text evidence="1">The sequence shown here is derived from an EMBL/GenBank/DDBJ whole genome shotgun (WGS) entry which is preliminary data.</text>
</comment>
<dbReference type="AlphaFoldDB" id="A0A7I9VQC4"/>
<keyword evidence="2" id="KW-1185">Reference proteome</keyword>
<protein>
    <submittedName>
        <fullName evidence="1">Uncharacterized protein</fullName>
    </submittedName>
</protein>
<accession>A0A7I9VQC4</accession>
<evidence type="ECO:0000313" key="2">
    <source>
        <dbReference type="Proteomes" id="UP000503640"/>
    </source>
</evidence>
<dbReference type="EMBL" id="BJTG01000008">
    <property type="protein sequence ID" value="GEJ58561.1"/>
    <property type="molecule type" value="Genomic_DNA"/>
</dbReference>
<organism evidence="1 2">
    <name type="scientific">Anaeromyxobacter diazotrophicus</name>
    <dbReference type="NCBI Taxonomy" id="2590199"/>
    <lineage>
        <taxon>Bacteria</taxon>
        <taxon>Pseudomonadati</taxon>
        <taxon>Myxococcota</taxon>
        <taxon>Myxococcia</taxon>
        <taxon>Myxococcales</taxon>
        <taxon>Cystobacterineae</taxon>
        <taxon>Anaeromyxobacteraceae</taxon>
        <taxon>Anaeromyxobacter</taxon>
    </lineage>
</organism>
<proteinExistence type="predicted"/>